<evidence type="ECO:0000256" key="4">
    <source>
        <dbReference type="ARBA" id="ARBA00023163"/>
    </source>
</evidence>
<dbReference type="GO" id="GO:0003677">
    <property type="term" value="F:DNA binding"/>
    <property type="evidence" value="ECO:0007669"/>
    <property type="project" value="UniProtKB-KW"/>
</dbReference>
<evidence type="ECO:0000256" key="2">
    <source>
        <dbReference type="ARBA" id="ARBA00023015"/>
    </source>
</evidence>
<name>A0A9J5XTK0_SOLCO</name>
<feature type="compositionally biased region" description="Polar residues" evidence="6">
    <location>
        <begin position="109"/>
        <end position="127"/>
    </location>
</feature>
<dbReference type="OrthoDB" id="1097733at2759"/>
<feature type="region of interest" description="Disordered" evidence="6">
    <location>
        <begin position="105"/>
        <end position="133"/>
    </location>
</feature>
<sequence length="225" mass="24719">MLSFSKKGGPGKEGQSFAPLFVSCSSMWNSSNKPEYAPSKKVLTGVESALKHHSDIKKSECQFQDQDSMSTLSTGQSNHVEAAMGKSNTVLQNVAVHPGWGGTYEVQAESGTNASRSGKSDTNTLPQPQVHHNHPTACVSYPLTDTYFGRLVTAYGSNAIVEMMFLMDEPLITKMFDLYEKVVAVNPRGYSAILDGVVDSTQVVKERELDRWTIEQETMPKSFEL</sequence>
<dbReference type="GO" id="GO:0005634">
    <property type="term" value="C:nucleus"/>
    <property type="evidence" value="ECO:0007669"/>
    <property type="project" value="UniProtKB-SubCell"/>
</dbReference>
<keyword evidence="8" id="KW-1185">Reference proteome</keyword>
<dbReference type="EMBL" id="JACXVP010000008">
    <property type="protein sequence ID" value="KAG5591165.1"/>
    <property type="molecule type" value="Genomic_DNA"/>
</dbReference>
<keyword evidence="3" id="KW-0238">DNA-binding</keyword>
<dbReference type="Proteomes" id="UP000824120">
    <property type="component" value="Chromosome 8"/>
</dbReference>
<proteinExistence type="predicted"/>
<evidence type="ECO:0000313" key="7">
    <source>
        <dbReference type="EMBL" id="KAG5591165.1"/>
    </source>
</evidence>
<dbReference type="PANTHER" id="PTHR12632">
    <property type="entry name" value="TRANSCRIPTION FACTOR NF-Y ALPHA-RELATED"/>
    <property type="match status" value="1"/>
</dbReference>
<dbReference type="InterPro" id="IPR001289">
    <property type="entry name" value="NFYA"/>
</dbReference>
<evidence type="ECO:0000256" key="5">
    <source>
        <dbReference type="ARBA" id="ARBA00023242"/>
    </source>
</evidence>
<keyword evidence="2" id="KW-0805">Transcription regulation</keyword>
<evidence type="ECO:0000256" key="1">
    <source>
        <dbReference type="ARBA" id="ARBA00004123"/>
    </source>
</evidence>
<accession>A0A9J5XTK0</accession>
<reference evidence="7 8" key="1">
    <citation type="submission" date="2020-09" db="EMBL/GenBank/DDBJ databases">
        <title>De no assembly of potato wild relative species, Solanum commersonii.</title>
        <authorList>
            <person name="Cho K."/>
        </authorList>
    </citation>
    <scope>NUCLEOTIDE SEQUENCE [LARGE SCALE GENOMIC DNA]</scope>
    <source>
        <strain evidence="7">LZ3.2</strain>
        <tissue evidence="7">Leaf</tissue>
    </source>
</reference>
<comment type="subcellular location">
    <subcellularLocation>
        <location evidence="1">Nucleus</location>
    </subcellularLocation>
</comment>
<evidence type="ECO:0000256" key="3">
    <source>
        <dbReference type="ARBA" id="ARBA00023125"/>
    </source>
</evidence>
<comment type="caution">
    <text evidence="7">The sequence shown here is derived from an EMBL/GenBank/DDBJ whole genome shotgun (WGS) entry which is preliminary data.</text>
</comment>
<organism evidence="7 8">
    <name type="scientific">Solanum commersonii</name>
    <name type="common">Commerson's wild potato</name>
    <name type="synonym">Commerson's nightshade</name>
    <dbReference type="NCBI Taxonomy" id="4109"/>
    <lineage>
        <taxon>Eukaryota</taxon>
        <taxon>Viridiplantae</taxon>
        <taxon>Streptophyta</taxon>
        <taxon>Embryophyta</taxon>
        <taxon>Tracheophyta</taxon>
        <taxon>Spermatophyta</taxon>
        <taxon>Magnoliopsida</taxon>
        <taxon>eudicotyledons</taxon>
        <taxon>Gunneridae</taxon>
        <taxon>Pentapetalae</taxon>
        <taxon>asterids</taxon>
        <taxon>lamiids</taxon>
        <taxon>Solanales</taxon>
        <taxon>Solanaceae</taxon>
        <taxon>Solanoideae</taxon>
        <taxon>Solaneae</taxon>
        <taxon>Solanum</taxon>
    </lineage>
</organism>
<dbReference type="GO" id="GO:0003700">
    <property type="term" value="F:DNA-binding transcription factor activity"/>
    <property type="evidence" value="ECO:0007669"/>
    <property type="project" value="InterPro"/>
</dbReference>
<evidence type="ECO:0000256" key="6">
    <source>
        <dbReference type="SAM" id="MobiDB-lite"/>
    </source>
</evidence>
<keyword evidence="4" id="KW-0804">Transcription</keyword>
<gene>
    <name evidence="7" type="ORF">H5410_041679</name>
</gene>
<evidence type="ECO:0000313" key="8">
    <source>
        <dbReference type="Proteomes" id="UP000824120"/>
    </source>
</evidence>
<protein>
    <submittedName>
        <fullName evidence="7">Uncharacterized protein</fullName>
    </submittedName>
</protein>
<dbReference type="AlphaFoldDB" id="A0A9J5XTK0"/>
<keyword evidence="5" id="KW-0539">Nucleus</keyword>
<dbReference type="PROSITE" id="PS51257">
    <property type="entry name" value="PROKAR_LIPOPROTEIN"/>
    <property type="match status" value="1"/>
</dbReference>